<accession>A0AAV5IEI1</accession>
<dbReference type="Proteomes" id="UP001054252">
    <property type="component" value="Unassembled WGS sequence"/>
</dbReference>
<comment type="caution">
    <text evidence="1">The sequence shown here is derived from an EMBL/GenBank/DDBJ whole genome shotgun (WGS) entry which is preliminary data.</text>
</comment>
<evidence type="ECO:0000313" key="2">
    <source>
        <dbReference type="Proteomes" id="UP001054252"/>
    </source>
</evidence>
<dbReference type="Pfam" id="PF14009">
    <property type="entry name" value="PADRE"/>
    <property type="match status" value="1"/>
</dbReference>
<gene>
    <name evidence="1" type="ORF">SLEP1_g13039</name>
</gene>
<dbReference type="EMBL" id="BPVZ01000015">
    <property type="protein sequence ID" value="GKV00332.1"/>
    <property type="molecule type" value="Genomic_DNA"/>
</dbReference>
<evidence type="ECO:0000313" key="1">
    <source>
        <dbReference type="EMBL" id="GKV00332.1"/>
    </source>
</evidence>
<reference evidence="1 2" key="1">
    <citation type="journal article" date="2021" name="Commun. Biol.">
        <title>The genome of Shorea leprosula (Dipterocarpaceae) highlights the ecological relevance of drought in aseasonal tropical rainforests.</title>
        <authorList>
            <person name="Ng K.K.S."/>
            <person name="Kobayashi M.J."/>
            <person name="Fawcett J.A."/>
            <person name="Hatakeyama M."/>
            <person name="Paape T."/>
            <person name="Ng C.H."/>
            <person name="Ang C.C."/>
            <person name="Tnah L.H."/>
            <person name="Lee C.T."/>
            <person name="Nishiyama T."/>
            <person name="Sese J."/>
            <person name="O'Brien M.J."/>
            <person name="Copetti D."/>
            <person name="Mohd Noor M.I."/>
            <person name="Ong R.C."/>
            <person name="Putra M."/>
            <person name="Sireger I.Z."/>
            <person name="Indrioko S."/>
            <person name="Kosugi Y."/>
            <person name="Izuno A."/>
            <person name="Isagi Y."/>
            <person name="Lee S.L."/>
            <person name="Shimizu K.K."/>
        </authorList>
    </citation>
    <scope>NUCLEOTIDE SEQUENCE [LARGE SCALE GENOMIC DNA]</scope>
    <source>
        <strain evidence="1">214</strain>
    </source>
</reference>
<dbReference type="AlphaFoldDB" id="A0AAV5IEI1"/>
<evidence type="ECO:0008006" key="3">
    <source>
        <dbReference type="Google" id="ProtNLM"/>
    </source>
</evidence>
<sequence>MGSCFSCRCRSSSVLKTIRLVHLNGYVEDFEPPISVGQVISMSPKHFVCTAAQLLSTASLPLKPDDQLQPGSIYFLLPHSAFHADASPTDFASLVKRLTAKAKSVDPTSTSISTPGSLMEFPEERARSVGRRSWKPILDTIKEMSFTRRSDSDLREMYSITTK</sequence>
<organism evidence="1 2">
    <name type="scientific">Rubroshorea leprosula</name>
    <dbReference type="NCBI Taxonomy" id="152421"/>
    <lineage>
        <taxon>Eukaryota</taxon>
        <taxon>Viridiplantae</taxon>
        <taxon>Streptophyta</taxon>
        <taxon>Embryophyta</taxon>
        <taxon>Tracheophyta</taxon>
        <taxon>Spermatophyta</taxon>
        <taxon>Magnoliopsida</taxon>
        <taxon>eudicotyledons</taxon>
        <taxon>Gunneridae</taxon>
        <taxon>Pentapetalae</taxon>
        <taxon>rosids</taxon>
        <taxon>malvids</taxon>
        <taxon>Malvales</taxon>
        <taxon>Dipterocarpaceae</taxon>
        <taxon>Rubroshorea</taxon>
    </lineage>
</organism>
<protein>
    <recommendedName>
        <fullName evidence="3">DUF4228 domain protein</fullName>
    </recommendedName>
</protein>
<dbReference type="PANTHER" id="PTHR33052">
    <property type="entry name" value="DUF4228 DOMAIN PROTEIN-RELATED"/>
    <property type="match status" value="1"/>
</dbReference>
<keyword evidence="2" id="KW-1185">Reference proteome</keyword>
<dbReference type="InterPro" id="IPR025322">
    <property type="entry name" value="PADRE_dom"/>
</dbReference>
<name>A0AAV5IEI1_9ROSI</name>
<proteinExistence type="predicted"/>